<gene>
    <name evidence="1" type="ORF">GA_TR16843_c1_g1_i1_g.54034</name>
    <name evidence="2" type="ORF">LE_TR13594_c2_g1_i1_g.43788</name>
</gene>
<reference evidence="2" key="1">
    <citation type="submission" date="2016-07" db="EMBL/GenBank/DDBJ databases">
        <title>De novo transcriptome assembly of four accessions of the metal hyperaccumulator plant Noccaea caerulescens.</title>
        <authorList>
            <person name="Blande D."/>
            <person name="Halimaa P."/>
            <person name="Tervahauta A.I."/>
            <person name="Aarts M.G."/>
            <person name="Karenlampi S.O."/>
        </authorList>
    </citation>
    <scope>NUCLEOTIDE SEQUENCE</scope>
</reference>
<dbReference type="AlphaFoldDB" id="A0A1J3HAV9"/>
<evidence type="ECO:0000313" key="2">
    <source>
        <dbReference type="EMBL" id="JAU63844.1"/>
    </source>
</evidence>
<proteinExistence type="predicted"/>
<accession>A0A1J3HAV9</accession>
<organism evidence="2">
    <name type="scientific">Noccaea caerulescens</name>
    <name type="common">Alpine penny-cress</name>
    <name type="synonym">Thlaspi caerulescens</name>
    <dbReference type="NCBI Taxonomy" id="107243"/>
    <lineage>
        <taxon>Eukaryota</taxon>
        <taxon>Viridiplantae</taxon>
        <taxon>Streptophyta</taxon>
        <taxon>Embryophyta</taxon>
        <taxon>Tracheophyta</taxon>
        <taxon>Spermatophyta</taxon>
        <taxon>Magnoliopsida</taxon>
        <taxon>eudicotyledons</taxon>
        <taxon>Gunneridae</taxon>
        <taxon>Pentapetalae</taxon>
        <taxon>rosids</taxon>
        <taxon>malvids</taxon>
        <taxon>Brassicales</taxon>
        <taxon>Brassicaceae</taxon>
        <taxon>Coluteocarpeae</taxon>
        <taxon>Noccaea</taxon>
    </lineage>
</organism>
<sequence length="89" mass="9558">MSAGFKSAVILSLINISSPISSSSSTSPLKSGLAAAVSSNAVHFCSKQRLILEIPSLSMRLRPKRTCSGVEVFGGFHIKQQKFAFFIVR</sequence>
<evidence type="ECO:0000313" key="1">
    <source>
        <dbReference type="EMBL" id="JAU21638.1"/>
    </source>
</evidence>
<dbReference type="EMBL" id="GEVI01010682">
    <property type="protein sequence ID" value="JAU21638.1"/>
    <property type="molecule type" value="Transcribed_RNA"/>
</dbReference>
<name>A0A1J3HAV9_NOCCA</name>
<protein>
    <submittedName>
        <fullName evidence="2">Uncharacterized protein</fullName>
    </submittedName>
</protein>
<dbReference type="EMBL" id="GEVL01013497">
    <property type="protein sequence ID" value="JAU63844.1"/>
    <property type="molecule type" value="Transcribed_RNA"/>
</dbReference>